<dbReference type="AlphaFoldDB" id="D0SJP4"/>
<reference evidence="2" key="1">
    <citation type="journal article" date="2012" name="PLoS ONE">
        <title>The success of Acinetobacter species; genetic, metabolic and virulence attributes.</title>
        <authorList>
            <person name="Peleg A.Y."/>
            <person name="de Breij A."/>
            <person name="Adams M.D."/>
            <person name="Cerqueira G.M."/>
            <person name="Mocali S."/>
            <person name="Galardini M."/>
            <person name="Nibbering P.H."/>
            <person name="Earl A.M."/>
            <person name="Ward D.V."/>
            <person name="Paterson D.L."/>
            <person name="Seifert H."/>
            <person name="Dijkshoorn L."/>
        </authorList>
    </citation>
    <scope>NUCLEOTIDE SEQUENCE [LARGE SCALE GENOMIC DNA]</scope>
    <source>
        <strain evidence="2">SH205</strain>
    </source>
</reference>
<accession>D0SJP4</accession>
<protein>
    <submittedName>
        <fullName evidence="1">Uncharacterized protein</fullName>
    </submittedName>
</protein>
<dbReference type="EMBL" id="GG705011">
    <property type="protein sequence ID" value="EEY94066.1"/>
    <property type="molecule type" value="Genomic_DNA"/>
</dbReference>
<dbReference type="RefSeq" id="WP_005402888.1">
    <property type="nucleotide sequence ID" value="NZ_GG705011.1"/>
</dbReference>
<sequence length="85" mass="10108">MKKPNKPKFIETELGREKLCIQCDEYWPLDSEFWFTYSGKLKRDGTKSVGYEAACKSCYYIRYKPQRLQRPKNTIRSYHEKGCAA</sequence>
<name>D0SJP4_ACIJU</name>
<evidence type="ECO:0000313" key="1">
    <source>
        <dbReference type="EMBL" id="EEY94066.1"/>
    </source>
</evidence>
<dbReference type="HOGENOM" id="CLU_193471_0_0_6"/>
<gene>
    <name evidence="1" type="ORF">HMPREF0026_01342</name>
</gene>
<proteinExistence type="predicted"/>
<evidence type="ECO:0000313" key="2">
    <source>
        <dbReference type="Proteomes" id="UP000018442"/>
    </source>
</evidence>
<organism evidence="1 2">
    <name type="scientific">Acinetobacter junii SH205</name>
    <dbReference type="NCBI Taxonomy" id="575587"/>
    <lineage>
        <taxon>Bacteria</taxon>
        <taxon>Pseudomonadati</taxon>
        <taxon>Pseudomonadota</taxon>
        <taxon>Gammaproteobacteria</taxon>
        <taxon>Moraxellales</taxon>
        <taxon>Moraxellaceae</taxon>
        <taxon>Acinetobacter</taxon>
    </lineage>
</organism>
<dbReference type="Proteomes" id="UP000018442">
    <property type="component" value="Unassembled WGS sequence"/>
</dbReference>